<protein>
    <recommendedName>
        <fullName evidence="3">HEAT repeat domain-containing protein</fullName>
    </recommendedName>
</protein>
<comment type="caution">
    <text evidence="1">The sequence shown here is derived from an EMBL/GenBank/DDBJ whole genome shotgun (WGS) entry which is preliminary data.</text>
</comment>
<proteinExistence type="predicted"/>
<dbReference type="EMBL" id="WLZY01000002">
    <property type="protein sequence ID" value="NDL56995.1"/>
    <property type="molecule type" value="Genomic_DNA"/>
</dbReference>
<dbReference type="RefSeq" id="WP_162449685.1">
    <property type="nucleotide sequence ID" value="NZ_WLZY01000002.1"/>
</dbReference>
<evidence type="ECO:0000313" key="1">
    <source>
        <dbReference type="EMBL" id="NDL56995.1"/>
    </source>
</evidence>
<gene>
    <name evidence="1" type="ORF">F7O44_07920</name>
</gene>
<evidence type="ECO:0008006" key="3">
    <source>
        <dbReference type="Google" id="ProtNLM"/>
    </source>
</evidence>
<name>A0A7K3M118_9ACTN</name>
<sequence>MAELESDPEWVARRDERDREFAERTARLRAAEEPLVDDLQRVGLFVESVWDLVNTSEPYPEALPILFKHLERPYPDAVREGIARALAVGEDARFAGETLVRLYRDEKPGTRAKDGLAVAIAGVAGEGLLDEVVSLAGEPAHGTSRVLLLRALERSRKPSARAALGELSSDSGLAKEISLIKRRLRREKS</sequence>
<reference evidence="1 2" key="1">
    <citation type="submission" date="2019-11" db="EMBL/GenBank/DDBJ databases">
        <authorList>
            <person name="Li X.-J."/>
            <person name="Feng X.-M."/>
        </authorList>
    </citation>
    <scope>NUCLEOTIDE SEQUENCE [LARGE SCALE GENOMIC DNA]</scope>
    <source>
        <strain evidence="1 2">XMNu-373</strain>
    </source>
</reference>
<organism evidence="1 2">
    <name type="scientific">Phytoactinopolyspora mesophila</name>
    <dbReference type="NCBI Taxonomy" id="2650750"/>
    <lineage>
        <taxon>Bacteria</taxon>
        <taxon>Bacillati</taxon>
        <taxon>Actinomycetota</taxon>
        <taxon>Actinomycetes</taxon>
        <taxon>Jiangellales</taxon>
        <taxon>Jiangellaceae</taxon>
        <taxon>Phytoactinopolyspora</taxon>
    </lineage>
</organism>
<keyword evidence="2" id="KW-1185">Reference proteome</keyword>
<accession>A0A7K3M118</accession>
<dbReference type="AlphaFoldDB" id="A0A7K3M118"/>
<evidence type="ECO:0000313" key="2">
    <source>
        <dbReference type="Proteomes" id="UP000460435"/>
    </source>
</evidence>
<dbReference type="Proteomes" id="UP000460435">
    <property type="component" value="Unassembled WGS sequence"/>
</dbReference>